<dbReference type="CDD" id="cd13544">
    <property type="entry name" value="PBP2_Fbp_like_1"/>
    <property type="match status" value="1"/>
</dbReference>
<proteinExistence type="predicted"/>
<dbReference type="SUPFAM" id="SSF53850">
    <property type="entry name" value="Periplasmic binding protein-like II"/>
    <property type="match status" value="1"/>
</dbReference>
<sequence>MIATGTRPFVGSNRSTSRGVNRRVVLGSMLATPFVAREAFAGDTLNAYSIWPENYARPMMEAFEKSSGIHVKFIRFSSGEALARVTAEKNNPQIDVLFGGPVETFTAGQSQGIFDPYPPPGAADLPARFKDKGGAWTAIADDPLVFMTNTQFLKQNNLQAPASWDDLLNPAYKNMLQMADARTSGTAVTRIFSVLQVHNRNEDEAFAYMKKLRQNVQLYTKSGGGGTLPVGLGQAGGGIFFIVDALFTRQQGYDVQISFPKEGIGSAAECIALIKGAKNPEAGKKLIDWATSPAMQSLLAPNKINFIPANPKVETDPGLASVLKGANIIEIDDAWAGANRQRIVQRWVAEVLNAS</sequence>
<reference evidence="3" key="1">
    <citation type="submission" date="2016-10" db="EMBL/GenBank/DDBJ databases">
        <authorList>
            <person name="Varghese N."/>
            <person name="Submissions S."/>
        </authorList>
    </citation>
    <scope>NUCLEOTIDE SEQUENCE [LARGE SCALE GENOMIC DNA]</scope>
    <source>
        <strain evidence="3">GAS369</strain>
    </source>
</reference>
<organism evidence="2 3">
    <name type="scientific">Bradyrhizobium canariense</name>
    <dbReference type="NCBI Taxonomy" id="255045"/>
    <lineage>
        <taxon>Bacteria</taxon>
        <taxon>Pseudomonadati</taxon>
        <taxon>Pseudomonadota</taxon>
        <taxon>Alphaproteobacteria</taxon>
        <taxon>Hyphomicrobiales</taxon>
        <taxon>Nitrobacteraceae</taxon>
        <taxon>Bradyrhizobium</taxon>
    </lineage>
</organism>
<dbReference type="Pfam" id="PF13343">
    <property type="entry name" value="SBP_bac_6"/>
    <property type="match status" value="1"/>
</dbReference>
<dbReference type="PANTHER" id="PTHR30006">
    <property type="entry name" value="THIAMINE-BINDING PERIPLASMIC PROTEIN-RELATED"/>
    <property type="match status" value="1"/>
</dbReference>
<gene>
    <name evidence="2" type="ORF">SAMN05444158_0786</name>
</gene>
<dbReference type="PANTHER" id="PTHR30006:SF2">
    <property type="entry name" value="ABC TRANSPORTER SUBSTRATE-BINDING PROTEIN"/>
    <property type="match status" value="1"/>
</dbReference>
<dbReference type="RefSeq" id="WP_244548958.1">
    <property type="nucleotide sequence ID" value="NZ_LT629750.1"/>
</dbReference>
<protein>
    <submittedName>
        <fullName evidence="2">Iron(III) transport system substrate-binding protein</fullName>
    </submittedName>
</protein>
<dbReference type="EMBL" id="LT629750">
    <property type="protein sequence ID" value="SDS03287.1"/>
    <property type="molecule type" value="Genomic_DNA"/>
</dbReference>
<evidence type="ECO:0000313" key="2">
    <source>
        <dbReference type="EMBL" id="SDS03287.1"/>
    </source>
</evidence>
<keyword evidence="3" id="KW-1185">Reference proteome</keyword>
<dbReference type="GO" id="GO:0030975">
    <property type="term" value="F:thiamine binding"/>
    <property type="evidence" value="ECO:0007669"/>
    <property type="project" value="TreeGrafter"/>
</dbReference>
<dbReference type="Gene3D" id="3.40.190.10">
    <property type="entry name" value="Periplasmic binding protein-like II"/>
    <property type="match status" value="2"/>
</dbReference>
<dbReference type="PIRSF" id="PIRSF002825">
    <property type="entry name" value="CfbpA"/>
    <property type="match status" value="1"/>
</dbReference>
<evidence type="ECO:0000313" key="3">
    <source>
        <dbReference type="Proteomes" id="UP000243904"/>
    </source>
</evidence>
<dbReference type="AlphaFoldDB" id="A0A1H1NWG5"/>
<keyword evidence="1" id="KW-0732">Signal</keyword>
<name>A0A1H1NWG5_9BRAD</name>
<dbReference type="GO" id="GO:0030976">
    <property type="term" value="F:thiamine pyrophosphate binding"/>
    <property type="evidence" value="ECO:0007669"/>
    <property type="project" value="TreeGrafter"/>
</dbReference>
<dbReference type="GO" id="GO:0030288">
    <property type="term" value="C:outer membrane-bounded periplasmic space"/>
    <property type="evidence" value="ECO:0007669"/>
    <property type="project" value="TreeGrafter"/>
</dbReference>
<dbReference type="Proteomes" id="UP000243904">
    <property type="component" value="Chromosome I"/>
</dbReference>
<accession>A0A1H1NWG5</accession>
<dbReference type="InterPro" id="IPR026045">
    <property type="entry name" value="Ferric-bd"/>
</dbReference>
<evidence type="ECO:0000256" key="1">
    <source>
        <dbReference type="ARBA" id="ARBA00022729"/>
    </source>
</evidence>
<dbReference type="GO" id="GO:0015888">
    <property type="term" value="P:thiamine transport"/>
    <property type="evidence" value="ECO:0007669"/>
    <property type="project" value="TreeGrafter"/>
</dbReference>